<name>A0A2T0ZEQ2_9ACTN</name>
<feature type="region of interest" description="Disordered" evidence="1">
    <location>
        <begin position="1"/>
        <end position="20"/>
    </location>
</feature>
<gene>
    <name evidence="2" type="ORF">CLV47_12323</name>
</gene>
<dbReference type="OrthoDB" id="5218565at2"/>
<keyword evidence="3" id="KW-1185">Reference proteome</keyword>
<comment type="caution">
    <text evidence="2">The sequence shown here is derived from an EMBL/GenBank/DDBJ whole genome shotgun (WGS) entry which is preliminary data.</text>
</comment>
<proteinExistence type="predicted"/>
<dbReference type="AlphaFoldDB" id="A0A2T0ZEQ2"/>
<sequence>MGAQRRYATEPTADLERASGGRAGDLVAAAERIAAQHTTNPVGGVYAGDGKYIGKADDEAWDLPDATGMHRYKRGDRADGADTRLLVTPDQDLDAITELVYLARGFESPAARQHRRVADVLYAAIGAGMLEVVPTQQVEDTAAHYLATIDPGWLTDHAAGLRTYLGLPAGKWTDSAWRAALRGKDRCRQQQAEPALRNELGN</sequence>
<protein>
    <submittedName>
        <fullName evidence="2">Uncharacterized protein</fullName>
    </submittedName>
</protein>
<evidence type="ECO:0000256" key="1">
    <source>
        <dbReference type="SAM" id="MobiDB-lite"/>
    </source>
</evidence>
<dbReference type="RefSeq" id="WP_106350809.1">
    <property type="nucleotide sequence ID" value="NZ_PVUE01000023.1"/>
</dbReference>
<reference evidence="2 3" key="1">
    <citation type="submission" date="2018-03" db="EMBL/GenBank/DDBJ databases">
        <title>Genomic Encyclopedia of Archaeal and Bacterial Type Strains, Phase II (KMG-II): from individual species to whole genera.</title>
        <authorList>
            <person name="Goeker M."/>
        </authorList>
    </citation>
    <scope>NUCLEOTIDE SEQUENCE [LARGE SCALE GENOMIC DNA]</scope>
    <source>
        <strain evidence="2 3">DSM 100065</strain>
    </source>
</reference>
<dbReference type="Proteomes" id="UP000237752">
    <property type="component" value="Unassembled WGS sequence"/>
</dbReference>
<accession>A0A2T0ZEQ2</accession>
<dbReference type="EMBL" id="PVUE01000023">
    <property type="protein sequence ID" value="PRZ34791.1"/>
    <property type="molecule type" value="Genomic_DNA"/>
</dbReference>
<organism evidence="2 3">
    <name type="scientific">Antricoccus suffuscus</name>
    <dbReference type="NCBI Taxonomy" id="1629062"/>
    <lineage>
        <taxon>Bacteria</taxon>
        <taxon>Bacillati</taxon>
        <taxon>Actinomycetota</taxon>
        <taxon>Actinomycetes</taxon>
        <taxon>Geodermatophilales</taxon>
        <taxon>Antricoccaceae</taxon>
        <taxon>Antricoccus</taxon>
    </lineage>
</organism>
<evidence type="ECO:0000313" key="2">
    <source>
        <dbReference type="EMBL" id="PRZ34791.1"/>
    </source>
</evidence>
<evidence type="ECO:0000313" key="3">
    <source>
        <dbReference type="Proteomes" id="UP000237752"/>
    </source>
</evidence>